<keyword evidence="2" id="KW-1185">Reference proteome</keyword>
<dbReference type="Proteomes" id="UP000510822">
    <property type="component" value="Chromosome"/>
</dbReference>
<sequence>MRFLHNKWLWAGVLVLTIPMHFPQWFAGLPTPMRKTQLEWVINLNVGYAHLSRGMNMYTIDSLYSAVTPRDLPILAQLLNDPDLVKRMTTAEVLARLGPAGQAILRNSSSEEAQNVLHELAEAQKANK</sequence>
<dbReference type="AlphaFoldDB" id="A0A7D5VAK1"/>
<evidence type="ECO:0008006" key="3">
    <source>
        <dbReference type="Google" id="ProtNLM"/>
    </source>
</evidence>
<evidence type="ECO:0000313" key="2">
    <source>
        <dbReference type="Proteomes" id="UP000510822"/>
    </source>
</evidence>
<dbReference type="SUPFAM" id="SSF48371">
    <property type="entry name" value="ARM repeat"/>
    <property type="match status" value="1"/>
</dbReference>
<reference evidence="1 2" key="1">
    <citation type="journal article" date="2016" name="Int. J. Syst. Evol. Microbiol.">
        <title>Chitinibacter fontanus sp. nov., isolated from a spring.</title>
        <authorList>
            <person name="Sheu S.Y."/>
            <person name="Li Y.S."/>
            <person name="Young C.C."/>
            <person name="Chen W.M."/>
        </authorList>
    </citation>
    <scope>NUCLEOTIDE SEQUENCE [LARGE SCALE GENOMIC DNA]</scope>
    <source>
        <strain evidence="1 2">STM-7</strain>
    </source>
</reference>
<protein>
    <recommendedName>
        <fullName evidence="3">HEAT repeat domain-containing protein</fullName>
    </recommendedName>
</protein>
<accession>A0A7D5VAK1</accession>
<dbReference type="EMBL" id="CP058952">
    <property type="protein sequence ID" value="QLI82155.1"/>
    <property type="molecule type" value="Genomic_DNA"/>
</dbReference>
<dbReference type="InterPro" id="IPR016024">
    <property type="entry name" value="ARM-type_fold"/>
</dbReference>
<organism evidence="1 2">
    <name type="scientific">Chitinibacter fontanus</name>
    <dbReference type="NCBI Taxonomy" id="1737446"/>
    <lineage>
        <taxon>Bacteria</taxon>
        <taxon>Pseudomonadati</taxon>
        <taxon>Pseudomonadota</taxon>
        <taxon>Betaproteobacteria</taxon>
        <taxon>Neisseriales</taxon>
        <taxon>Chitinibacteraceae</taxon>
        <taxon>Chitinibacter</taxon>
    </lineage>
</organism>
<evidence type="ECO:0000313" key="1">
    <source>
        <dbReference type="EMBL" id="QLI82155.1"/>
    </source>
</evidence>
<dbReference type="KEGG" id="cfon:HZU75_11810"/>
<proteinExistence type="predicted"/>
<gene>
    <name evidence="1" type="ORF">HZU75_11810</name>
</gene>
<name>A0A7D5VAK1_9NEIS</name>
<dbReference type="RefSeq" id="WP_180306238.1">
    <property type="nucleotide sequence ID" value="NZ_CP058952.1"/>
</dbReference>